<dbReference type="Proteomes" id="UP000596661">
    <property type="component" value="Chromosome 3"/>
</dbReference>
<dbReference type="EMBL" id="UZAU01000255">
    <property type="status" value="NOT_ANNOTATED_CDS"/>
    <property type="molecule type" value="Genomic_DNA"/>
</dbReference>
<dbReference type="EnsemblPlants" id="evm.model.03.459">
    <property type="protein sequence ID" value="cds.evm.model.03.459"/>
    <property type="gene ID" value="evm.TU.03.459"/>
</dbReference>
<dbReference type="AlphaFoldDB" id="A0A803P948"/>
<evidence type="ECO:0000313" key="2">
    <source>
        <dbReference type="Proteomes" id="UP000596661"/>
    </source>
</evidence>
<protein>
    <submittedName>
        <fullName evidence="1">Uncharacterized protein</fullName>
    </submittedName>
</protein>
<reference evidence="1" key="2">
    <citation type="submission" date="2021-03" db="UniProtKB">
        <authorList>
            <consortium name="EnsemblPlants"/>
        </authorList>
    </citation>
    <scope>IDENTIFICATION</scope>
</reference>
<reference evidence="1" key="1">
    <citation type="submission" date="2018-11" db="EMBL/GenBank/DDBJ databases">
        <authorList>
            <person name="Grassa J C."/>
        </authorList>
    </citation>
    <scope>NUCLEOTIDE SEQUENCE [LARGE SCALE GENOMIC DNA]</scope>
</reference>
<sequence>MKLCTKVLRGQCLVDHASARYRLVDLVLSRSWPAYVGHKTGRGWAVSLLEVACPSSVIPFECQDFSAPPYDPHVAKVATMGRVRVVEEATQSRDDVDSKVGQGEPLNRLGQPLVIGMDHVLMQSSEPQVLDAGSQGDRWVSPASVIPTKTFNRILASGLVGHQWLGDTNNTPTSKVGGYAWNYFIAWDIHEIRHRCFQRVPIYKRSIPTLQMRDRANHILSLPVAKRNVIRLASVANFKKYGLYPTTFGDVGARGPSDGVDGASTDEEVCPSGGHVPHMDDDVPSFWIAWGLEKRERALRQLLAHGGTVGNATLRIRHGG</sequence>
<evidence type="ECO:0000313" key="1">
    <source>
        <dbReference type="EnsemblPlants" id="cds.evm.model.03.459"/>
    </source>
</evidence>
<accession>A0A803P948</accession>
<name>A0A803P948_CANSA</name>
<keyword evidence="2" id="KW-1185">Reference proteome</keyword>
<organism evidence="1 2">
    <name type="scientific">Cannabis sativa</name>
    <name type="common">Hemp</name>
    <name type="synonym">Marijuana</name>
    <dbReference type="NCBI Taxonomy" id="3483"/>
    <lineage>
        <taxon>Eukaryota</taxon>
        <taxon>Viridiplantae</taxon>
        <taxon>Streptophyta</taxon>
        <taxon>Embryophyta</taxon>
        <taxon>Tracheophyta</taxon>
        <taxon>Spermatophyta</taxon>
        <taxon>Magnoliopsida</taxon>
        <taxon>eudicotyledons</taxon>
        <taxon>Gunneridae</taxon>
        <taxon>Pentapetalae</taxon>
        <taxon>rosids</taxon>
        <taxon>fabids</taxon>
        <taxon>Rosales</taxon>
        <taxon>Cannabaceae</taxon>
        <taxon>Cannabis</taxon>
    </lineage>
</organism>
<proteinExistence type="predicted"/>
<dbReference type="Gramene" id="evm.model.03.459">
    <property type="protein sequence ID" value="cds.evm.model.03.459"/>
    <property type="gene ID" value="evm.TU.03.459"/>
</dbReference>